<evidence type="ECO:0000259" key="6">
    <source>
        <dbReference type="Pfam" id="PF25789"/>
    </source>
</evidence>
<organism evidence="7 8">
    <name type="scientific">Austropuccinia psidii MF-1</name>
    <dbReference type="NCBI Taxonomy" id="1389203"/>
    <lineage>
        <taxon>Eukaryota</taxon>
        <taxon>Fungi</taxon>
        <taxon>Dikarya</taxon>
        <taxon>Basidiomycota</taxon>
        <taxon>Pucciniomycotina</taxon>
        <taxon>Pucciniomycetes</taxon>
        <taxon>Pucciniales</taxon>
        <taxon>Sphaerophragmiaceae</taxon>
        <taxon>Austropuccinia</taxon>
    </lineage>
</organism>
<evidence type="ECO:0000259" key="5">
    <source>
        <dbReference type="Pfam" id="PF04112"/>
    </source>
</evidence>
<dbReference type="PANTHER" id="PTHR21373:SF0">
    <property type="entry name" value="N-ALPHA-ACETYLTRANSFERASE 35, NATC AUXILIARY SUBUNIT"/>
    <property type="match status" value="1"/>
</dbReference>
<dbReference type="EMBL" id="AVOT02022244">
    <property type="protein sequence ID" value="MBW0511546.1"/>
    <property type="molecule type" value="Genomic_DNA"/>
</dbReference>
<dbReference type="InterPro" id="IPR057982">
    <property type="entry name" value="TPR_NAA35"/>
</dbReference>
<dbReference type="Proteomes" id="UP000765509">
    <property type="component" value="Unassembled WGS sequence"/>
</dbReference>
<dbReference type="InterPro" id="IPR007244">
    <property type="entry name" value="Naa35_N"/>
</dbReference>
<feature type="domain" description="NAA35-like TPR repeats" evidence="6">
    <location>
        <begin position="335"/>
        <end position="506"/>
    </location>
</feature>
<dbReference type="OrthoDB" id="269405at2759"/>
<evidence type="ECO:0000256" key="1">
    <source>
        <dbReference type="ARBA" id="ARBA00004496"/>
    </source>
</evidence>
<evidence type="ECO:0000256" key="4">
    <source>
        <dbReference type="SAM" id="MobiDB-lite"/>
    </source>
</evidence>
<feature type="region of interest" description="Disordered" evidence="4">
    <location>
        <begin position="1"/>
        <end position="41"/>
    </location>
</feature>
<dbReference type="Pfam" id="PF04112">
    <property type="entry name" value="Mak10"/>
    <property type="match status" value="1"/>
</dbReference>
<evidence type="ECO:0000256" key="2">
    <source>
        <dbReference type="ARBA" id="ARBA00006289"/>
    </source>
</evidence>
<sequence length="742" mass="85310">MGQIWGTIHQVSPGDCPVDEEDLNKDPDYRDDHSQSSSTSGWRDITSTLIRGSHQLAKNDIIISTDLSLIEIISAIQIMDPRMDVGVGSSNPKSPSESFDPAQALTPQEVITIMDLSLNCEVTWYSGHMLSQTLMISNYLRHVTQLRNHPDPIIQVVLRSYLLGLIKCCGLVSDEILSGNLRENEDINTDGQRFDCHEEVSISDALNQLDQAHEFLTCNNELSDYRIGLMERVRFRIEYLYSLACISSSPLPSSIFHLQDHLLSASEALKAIVNHSTSITVLSFTLQSNKIRSAFDLSFSRTVSSSSPPRPVQFHESLDDLISATLRVIHELFFILQMTRGSSVSVWKLFFTTFSRRDPMPFPQVRSYILSLFQNSDTIALDRTHTLLWLAKDCISNLSAGQIQLDYNAAGMRYIQNRFAGLIVNHLSAFAANRARGRRILFNSLKEWRSLYDATFLNQLDVSLPSIQAFQMIIYYFSVESSLQAILMGFDQDLYVDDDDRIAMWWVVTRLSERICRLLRIVTRGQEILELKLTKVIGLLAWACAQIVQRKIQDPRRMSLVFRKTIFERRIKNIISRQSIFEEAELFKIFDQLESNVSPQSHFDHYHLLDFEGLINFAQVDSERVEIELLKVRNSLSKISQSEEKEIKVIKDEFQLFIDTLLKLTNRLISENHQDFNRNSKFENRFQNLTLYHKPIGEDLNNPQVAAESNKNEGNDYPRLMIIDNSFLKIYNSDVSFRWFLI</sequence>
<gene>
    <name evidence="7" type="ORF">O181_051261</name>
</gene>
<keyword evidence="3" id="KW-0963">Cytoplasm</keyword>
<name>A0A9Q3DW30_9BASI</name>
<evidence type="ECO:0000313" key="7">
    <source>
        <dbReference type="EMBL" id="MBW0511546.1"/>
    </source>
</evidence>
<comment type="caution">
    <text evidence="7">The sequence shown here is derived from an EMBL/GenBank/DDBJ whole genome shotgun (WGS) entry which is preliminary data.</text>
</comment>
<protein>
    <submittedName>
        <fullName evidence="7">Uncharacterized protein</fullName>
    </submittedName>
</protein>
<accession>A0A9Q3DW30</accession>
<dbReference type="AlphaFoldDB" id="A0A9Q3DW30"/>
<keyword evidence="8" id="KW-1185">Reference proteome</keyword>
<comment type="similarity">
    <text evidence="2">Belongs to the MAK10 family.</text>
</comment>
<comment type="subcellular location">
    <subcellularLocation>
        <location evidence="1">Cytoplasm</location>
    </subcellularLocation>
</comment>
<evidence type="ECO:0000313" key="8">
    <source>
        <dbReference type="Proteomes" id="UP000765509"/>
    </source>
</evidence>
<evidence type="ECO:0000256" key="3">
    <source>
        <dbReference type="ARBA" id="ARBA00022490"/>
    </source>
</evidence>
<dbReference type="InterPro" id="IPR057983">
    <property type="entry name" value="NAA35-like_N"/>
</dbReference>
<reference evidence="7" key="1">
    <citation type="submission" date="2021-03" db="EMBL/GenBank/DDBJ databases">
        <title>Draft genome sequence of rust myrtle Austropuccinia psidii MF-1, a brazilian biotype.</title>
        <authorList>
            <person name="Quecine M.C."/>
            <person name="Pachon D.M.R."/>
            <person name="Bonatelli M.L."/>
            <person name="Correr F.H."/>
            <person name="Franceschini L.M."/>
            <person name="Leite T.F."/>
            <person name="Margarido G.R.A."/>
            <person name="Almeida C.A."/>
            <person name="Ferrarezi J.A."/>
            <person name="Labate C.A."/>
        </authorList>
    </citation>
    <scope>NUCLEOTIDE SEQUENCE</scope>
    <source>
        <strain evidence="7">MF-1</strain>
    </source>
</reference>
<dbReference type="PANTHER" id="PTHR21373">
    <property type="entry name" value="GLUCOSE REPRESSIBLE PROTEIN MAK10"/>
    <property type="match status" value="1"/>
</dbReference>
<feature type="compositionally biased region" description="Basic and acidic residues" evidence="4">
    <location>
        <begin position="24"/>
        <end position="34"/>
    </location>
</feature>
<proteinExistence type="inferred from homology"/>
<dbReference type="GO" id="GO:0031417">
    <property type="term" value="C:NatC complex"/>
    <property type="evidence" value="ECO:0007669"/>
    <property type="project" value="InterPro"/>
</dbReference>
<feature type="domain" description="NAA35-like N-terminal" evidence="5">
    <location>
        <begin position="59"/>
        <end position="204"/>
    </location>
</feature>
<dbReference type="Pfam" id="PF25789">
    <property type="entry name" value="TPR_NAA35"/>
    <property type="match status" value="1"/>
</dbReference>